<proteinExistence type="predicted"/>
<reference evidence="1" key="1">
    <citation type="submission" date="2021-05" db="EMBL/GenBank/DDBJ databases">
        <authorList>
            <person name="Scholz U."/>
            <person name="Mascher M."/>
            <person name="Fiebig A."/>
        </authorList>
    </citation>
    <scope>NUCLEOTIDE SEQUENCE [LARGE SCALE GENOMIC DNA]</scope>
</reference>
<protein>
    <submittedName>
        <fullName evidence="1">Uncharacterized protein</fullName>
    </submittedName>
</protein>
<accession>A0ACD5WSR4</accession>
<name>A0ACD5WSR4_AVESA</name>
<organism evidence="1 2">
    <name type="scientific">Avena sativa</name>
    <name type="common">Oat</name>
    <dbReference type="NCBI Taxonomy" id="4498"/>
    <lineage>
        <taxon>Eukaryota</taxon>
        <taxon>Viridiplantae</taxon>
        <taxon>Streptophyta</taxon>
        <taxon>Embryophyta</taxon>
        <taxon>Tracheophyta</taxon>
        <taxon>Spermatophyta</taxon>
        <taxon>Magnoliopsida</taxon>
        <taxon>Liliopsida</taxon>
        <taxon>Poales</taxon>
        <taxon>Poaceae</taxon>
        <taxon>BOP clade</taxon>
        <taxon>Pooideae</taxon>
        <taxon>Poodae</taxon>
        <taxon>Poeae</taxon>
        <taxon>Poeae Chloroplast Group 1 (Aveneae type)</taxon>
        <taxon>Aveninae</taxon>
        <taxon>Avena</taxon>
    </lineage>
</organism>
<evidence type="ECO:0000313" key="1">
    <source>
        <dbReference type="EnsemblPlants" id="AVESA.00010b.r2.4CG1277390.1.CDS"/>
    </source>
</evidence>
<evidence type="ECO:0000313" key="2">
    <source>
        <dbReference type="Proteomes" id="UP001732700"/>
    </source>
</evidence>
<reference evidence="1" key="2">
    <citation type="submission" date="2025-09" db="UniProtKB">
        <authorList>
            <consortium name="EnsemblPlants"/>
        </authorList>
    </citation>
    <scope>IDENTIFICATION</scope>
</reference>
<keyword evidence="2" id="KW-1185">Reference proteome</keyword>
<dbReference type="EnsemblPlants" id="AVESA.00010b.r2.4CG1277390.1">
    <property type="protein sequence ID" value="AVESA.00010b.r2.4CG1277390.1.CDS"/>
    <property type="gene ID" value="AVESA.00010b.r2.4CG1277390"/>
</dbReference>
<dbReference type="Proteomes" id="UP001732700">
    <property type="component" value="Chromosome 4C"/>
</dbReference>
<sequence>MLRSMNDGEISISAYDTAWVAMVPRLDGGNGPQFPTTIQWIVDNQLPDSSWGDISLFSSYDRMMNTLSCVIALTKWSLQPVKCQRGLSFLQENMWRLSEEDPETMPIGFEIAFPSLIEEARSLGIDFPYDHHSLRSIYANREMKLKMIPKDVMHSIPTSILYSVEGMSGLDWEKLLKLQSSDGSFLYSPSATAYALMQTGDEKCLEYINRIVRKFGGGVPNVYPVDIFEHTYTVDRLERLGISRYFQREIEHCMVYVKRYWSEEGISWARNSNVKNLDDTAMAFRLLRLHGYNVSPSVFKNFEKDGKFFCFVGQSTEAVTGMYNLNRASQISFPGEDVLERARDFSCEFLRGREAQDTIRDKWIIAKDLPGEVKYTLDFPWYASLPRLEARTYLDQYGGIHDVWIGKTLYRMPLVNNNTYLELGKYDFNNCQVLHQLEWHGLERWFAEGGLEVFHLAREDVLRVYFLAVACIFEPSRPTERLAWTMVSILANSISAHLCNSLSAQKKMVQYLHTGHYEENNDLSCPKRNTKDEIIVRELQKLIDLLAREAPPTPKGPKYIHNHLRFVWSEWMMQQINTNVGDKCSKSGVIQQGSCMVNDKETCLLLVKIIEICAGRIDEVASMMNDMHSACFIQLASSVFDNLHQKRLLSQDVEKNHERVNHIDQKIENDMQELAQCHLQSWDDRRSNNRTNQTFFDVVKTCYYATNCPPHMVDKHVSRVIFEVI</sequence>